<evidence type="ECO:0000256" key="1">
    <source>
        <dbReference type="SAM" id="SignalP"/>
    </source>
</evidence>
<keyword evidence="3" id="KW-1185">Reference proteome</keyword>
<evidence type="ECO:0000313" key="3">
    <source>
        <dbReference type="Proteomes" id="UP000604341"/>
    </source>
</evidence>
<dbReference type="Proteomes" id="UP000604341">
    <property type="component" value="Unassembled WGS sequence"/>
</dbReference>
<sequence>MNPLRVRFRPRTLTLSSILMLLPTATAQSSWPPALQTGQVWTVSAAGETWTATAGAVDADGDRELQVSTPRGASKGWFILNSAKTVLSLLTLQGPDSYWACRLDQGSGPLYKGSLSFYAKRDGPAEARGTCTAQLRVAGVNPSSRWPYPLAAGQVWSVRTPSGTVTATLENNAGNWSGVVSRTPPVVMGVTAQTEDLSFMIVSSTSEQVCVIEQGGAGGAVLTGTAYDMNSEVALGGCSATLGPAAALAGVRAAVRPVWPVAPQTGDQWTITTPHGTWTSTVRPSEGIWMGRAAGPAAGDVGIQIGKTTVVAGVFADDGRVFACRVDQLGIGPASFTGTALYSPNGTATPTEAGTCTITQHR</sequence>
<keyword evidence="1" id="KW-0732">Signal</keyword>
<proteinExistence type="predicted"/>
<organism evidence="2 3">
    <name type="scientific">Deinococcus radiotolerans</name>
    <dbReference type="NCBI Taxonomy" id="1309407"/>
    <lineage>
        <taxon>Bacteria</taxon>
        <taxon>Thermotogati</taxon>
        <taxon>Deinococcota</taxon>
        <taxon>Deinococci</taxon>
        <taxon>Deinococcales</taxon>
        <taxon>Deinococcaceae</taxon>
        <taxon>Deinococcus</taxon>
    </lineage>
</organism>
<name>A0ABQ2FPC8_9DEIO</name>
<gene>
    <name evidence="2" type="ORF">GCM10010844_35630</name>
</gene>
<reference evidence="3" key="1">
    <citation type="journal article" date="2019" name="Int. J. Syst. Evol. Microbiol.">
        <title>The Global Catalogue of Microorganisms (GCM) 10K type strain sequencing project: providing services to taxonomists for standard genome sequencing and annotation.</title>
        <authorList>
            <consortium name="The Broad Institute Genomics Platform"/>
            <consortium name="The Broad Institute Genome Sequencing Center for Infectious Disease"/>
            <person name="Wu L."/>
            <person name="Ma J."/>
        </authorList>
    </citation>
    <scope>NUCLEOTIDE SEQUENCE [LARGE SCALE GENOMIC DNA]</scope>
    <source>
        <strain evidence="3">JCM 19173</strain>
    </source>
</reference>
<comment type="caution">
    <text evidence="2">The sequence shown here is derived from an EMBL/GenBank/DDBJ whole genome shotgun (WGS) entry which is preliminary data.</text>
</comment>
<feature type="signal peptide" evidence="1">
    <location>
        <begin position="1"/>
        <end position="27"/>
    </location>
</feature>
<protein>
    <submittedName>
        <fullName evidence="2">Uncharacterized protein</fullName>
    </submittedName>
</protein>
<accession>A0ABQ2FPC8</accession>
<dbReference type="EMBL" id="BMPE01000017">
    <property type="protein sequence ID" value="GGL13612.1"/>
    <property type="molecule type" value="Genomic_DNA"/>
</dbReference>
<evidence type="ECO:0000313" key="2">
    <source>
        <dbReference type="EMBL" id="GGL13612.1"/>
    </source>
</evidence>
<feature type="chain" id="PRO_5046536289" evidence="1">
    <location>
        <begin position="28"/>
        <end position="362"/>
    </location>
</feature>